<dbReference type="Proteomes" id="UP000009097">
    <property type="component" value="Unassembled WGS sequence"/>
</dbReference>
<sequence>MLFTTVWNWLLEQMGLSYTAKTTNAATYKTSNYYGNRDSHIQEVLGHKWQALIPIE</sequence>
<dbReference type="EMBL" id="DS231723">
    <property type="protein sequence ID" value="KNB17736.1"/>
    <property type="molecule type" value="Genomic_DNA"/>
</dbReference>
<evidence type="ECO:0000313" key="2">
    <source>
        <dbReference type="EMBL" id="KNB18251.1"/>
    </source>
</evidence>
<dbReference type="RefSeq" id="XP_018256296.1">
    <property type="nucleotide sequence ID" value="XM_018402554.1"/>
</dbReference>
<gene>
    <name evidence="1" type="ORF">FOXG_22023</name>
    <name evidence="2" type="ORF">FOXG_22156</name>
</gene>
<protein>
    <submittedName>
        <fullName evidence="1">Uncharacterized protein</fullName>
    </submittedName>
</protein>
<dbReference type="AlphaFoldDB" id="A0A0J9W4L2"/>
<organism evidence="1 3">
    <name type="scientific">Fusarium oxysporum f. sp. lycopersici (strain 4287 / CBS 123668 / FGSC 9935 / NRRL 34936)</name>
    <name type="common">Fusarium vascular wilt of tomato</name>
    <dbReference type="NCBI Taxonomy" id="426428"/>
    <lineage>
        <taxon>Eukaryota</taxon>
        <taxon>Fungi</taxon>
        <taxon>Dikarya</taxon>
        <taxon>Ascomycota</taxon>
        <taxon>Pezizomycotina</taxon>
        <taxon>Sordariomycetes</taxon>
        <taxon>Hypocreomycetidae</taxon>
        <taxon>Hypocreales</taxon>
        <taxon>Nectriaceae</taxon>
        <taxon>Fusarium</taxon>
        <taxon>Fusarium oxysporum species complex</taxon>
    </lineage>
</organism>
<dbReference type="VEuPathDB" id="FungiDB:FOXG_22023"/>
<dbReference type="GeneID" id="28962862"/>
<evidence type="ECO:0000313" key="1">
    <source>
        <dbReference type="EMBL" id="KNB17736.1"/>
    </source>
</evidence>
<dbReference type="EMBL" id="DS231725">
    <property type="protein sequence ID" value="KNB18251.1"/>
    <property type="molecule type" value="Genomic_DNA"/>
</dbReference>
<reference evidence="1" key="1">
    <citation type="submission" date="2007-04" db="EMBL/GenBank/DDBJ databases">
        <authorList>
            <consortium name="The Broad Institute Genome Sequencing Platform"/>
            <person name="Birren B."/>
            <person name="Lander E."/>
            <person name="Galagan J."/>
            <person name="Nusbaum C."/>
            <person name="Devon K."/>
            <person name="Ma L.-J."/>
            <person name="Jaffe D."/>
            <person name="Butler J."/>
            <person name="Alvarez P."/>
            <person name="Gnerre S."/>
            <person name="Grabherr M."/>
            <person name="Kleber M."/>
            <person name="Mauceli E."/>
            <person name="Brockman W."/>
            <person name="MacCallum I.A."/>
            <person name="Young S."/>
            <person name="LaButti K."/>
            <person name="DeCaprio D."/>
            <person name="Crawford M."/>
            <person name="Koehrsen M."/>
            <person name="Engels R."/>
            <person name="Montgomery P."/>
            <person name="Pearson M."/>
            <person name="Howarth C."/>
            <person name="Larson L."/>
            <person name="White J."/>
            <person name="O'Leary S."/>
            <person name="Kodira C."/>
            <person name="Zeng Q."/>
            <person name="Yandava C."/>
            <person name="Alvarado L."/>
            <person name="Kistler C."/>
            <person name="Shim W.-B."/>
            <person name="Kang S."/>
            <person name="Woloshuk C."/>
        </authorList>
    </citation>
    <scope>NUCLEOTIDE SEQUENCE</scope>
    <source>
        <strain evidence="1">4287</strain>
    </source>
</reference>
<evidence type="ECO:0000313" key="3">
    <source>
        <dbReference type="Proteomes" id="UP000009097"/>
    </source>
</evidence>
<name>A0A0J9W4L2_FUSO4</name>
<dbReference type="GeneID" id="28962729"/>
<reference evidence="1" key="2">
    <citation type="journal article" date="2010" name="Nature">
        <title>Comparative genomics reveals mobile pathogenicity chromosomes in Fusarium.</title>
        <authorList>
            <person name="Ma L.J."/>
            <person name="van der Does H.C."/>
            <person name="Borkovich K.A."/>
            <person name="Coleman J.J."/>
            <person name="Daboussi M.J."/>
            <person name="Di Pietro A."/>
            <person name="Dufresne M."/>
            <person name="Freitag M."/>
            <person name="Grabherr M."/>
            <person name="Henrissat B."/>
            <person name="Houterman P.M."/>
            <person name="Kang S."/>
            <person name="Shim W.B."/>
            <person name="Woloshuk C."/>
            <person name="Xie X."/>
            <person name="Xu J.R."/>
            <person name="Antoniw J."/>
            <person name="Baker S.E."/>
            <person name="Bluhm B.H."/>
            <person name="Breakspear A."/>
            <person name="Brown D.W."/>
            <person name="Butchko R.A."/>
            <person name="Chapman S."/>
            <person name="Coulson R."/>
            <person name="Coutinho P.M."/>
            <person name="Danchin E.G."/>
            <person name="Diener A."/>
            <person name="Gale L.R."/>
            <person name="Gardiner D.M."/>
            <person name="Goff S."/>
            <person name="Hammond-Kosack K.E."/>
            <person name="Hilburn K."/>
            <person name="Hua-Van A."/>
            <person name="Jonkers W."/>
            <person name="Kazan K."/>
            <person name="Kodira C.D."/>
            <person name="Koehrsen M."/>
            <person name="Kumar L."/>
            <person name="Lee Y.H."/>
            <person name="Li L."/>
            <person name="Manners J.M."/>
            <person name="Miranda-Saavedra D."/>
            <person name="Mukherjee M."/>
            <person name="Park G."/>
            <person name="Park J."/>
            <person name="Park S.Y."/>
            <person name="Proctor R.H."/>
            <person name="Regev A."/>
            <person name="Ruiz-Roldan M.C."/>
            <person name="Sain D."/>
            <person name="Sakthikumar S."/>
            <person name="Sykes S."/>
            <person name="Schwartz D.C."/>
            <person name="Turgeon B.G."/>
            <person name="Wapinski I."/>
            <person name="Yoder O."/>
            <person name="Young S."/>
            <person name="Zeng Q."/>
            <person name="Zhou S."/>
            <person name="Galagan J."/>
            <person name="Cuomo C.A."/>
            <person name="Kistler H.C."/>
            <person name="Rep M."/>
        </authorList>
    </citation>
    <scope>NUCLEOTIDE SEQUENCE [LARGE SCALE GENOMIC DNA]</scope>
    <source>
        <strain evidence="1">4287</strain>
    </source>
</reference>
<dbReference type="RefSeq" id="XP_018255781.1">
    <property type="nucleotide sequence ID" value="XM_018402404.1"/>
</dbReference>
<proteinExistence type="predicted"/>
<dbReference type="KEGG" id="fox:FOXG_22023"/>
<dbReference type="KEGG" id="fox:FOXG_22156"/>
<dbReference type="VEuPathDB" id="FungiDB:FOXG_22156"/>
<accession>A0A0J9W4L2</accession>